<gene>
    <name evidence="1" type="ORF">HELGO_WM36340</name>
</gene>
<name>A0A6S6SYM3_9BACT</name>
<protein>
    <submittedName>
        <fullName evidence="1">5-methylcytosine restriction system component-like protein</fullName>
    </submittedName>
</protein>
<sequence>MKKSTYLQVFEHQVLRVDQQQLTLQQFDALAYFNEQHEQKYFSLLHKGVRFRQYVGVLQVGELTIEILPKTDQHKNSAQNWQKVLLDLLHACQFIKIDALTQAPLQLKTSPLLWLYIELFVQEVEQLLSQGLQKNYRKQTQNAPNWKGQINFAKQLQKNLTQPHQIYSSHQTYDYQHPIHQVLYKALKIVEQFWINHHLKNKIQYLIKAFPQQQDILVTEASYVHLYKAPKFNKYHAALDLARMITLQYSPDIRLGNCPVLAILFDMNQLFEQYIQQQLKKTLDKTWQVQAQNSKRFWGNRNLRPDIWLSHKGNNYILDTKWKILKRPAPSDEDLRQMYAYNHNFEASRSLLIYPNVFGLSQRSEAYAQPNLIAGKAVTHYCKVVFVDILNKKGTLNTNIASDIIQHLDLT</sequence>
<dbReference type="InterPro" id="IPR019292">
    <property type="entry name" value="McrC"/>
</dbReference>
<accession>A0A6S6SYM3</accession>
<proteinExistence type="predicted"/>
<dbReference type="PANTHER" id="PTHR38733:SF1">
    <property type="entry name" value="TYPE IV METHYL-DIRECTED RESTRICTION ENZYME ECOKMCRBC"/>
    <property type="match status" value="1"/>
</dbReference>
<evidence type="ECO:0000313" key="1">
    <source>
        <dbReference type="EMBL" id="CAA6809627.1"/>
    </source>
</evidence>
<dbReference type="PANTHER" id="PTHR38733">
    <property type="entry name" value="PROTEIN MCRC"/>
    <property type="match status" value="1"/>
</dbReference>
<dbReference type="AlphaFoldDB" id="A0A6S6SYM3"/>
<dbReference type="Pfam" id="PF10117">
    <property type="entry name" value="McrBC"/>
    <property type="match status" value="1"/>
</dbReference>
<organism evidence="1">
    <name type="scientific">uncultured Aureispira sp</name>
    <dbReference type="NCBI Taxonomy" id="1331704"/>
    <lineage>
        <taxon>Bacteria</taxon>
        <taxon>Pseudomonadati</taxon>
        <taxon>Bacteroidota</taxon>
        <taxon>Saprospiria</taxon>
        <taxon>Saprospirales</taxon>
        <taxon>Saprospiraceae</taxon>
        <taxon>Aureispira</taxon>
        <taxon>environmental samples</taxon>
    </lineage>
</organism>
<dbReference type="EMBL" id="CACVAQ010000157">
    <property type="protein sequence ID" value="CAA6809627.1"/>
    <property type="molecule type" value="Genomic_DNA"/>
</dbReference>
<reference evidence="1" key="1">
    <citation type="submission" date="2020-01" db="EMBL/GenBank/DDBJ databases">
        <authorList>
            <person name="Meier V. D."/>
            <person name="Meier V D."/>
        </authorList>
    </citation>
    <scope>NUCLEOTIDE SEQUENCE</scope>
    <source>
        <strain evidence="1">HLG_WM_MAG_10</strain>
    </source>
</reference>